<dbReference type="InterPro" id="IPR053185">
    <property type="entry name" value="SET_domain_protein"/>
</dbReference>
<dbReference type="CDD" id="cd20071">
    <property type="entry name" value="SET_SMYD"/>
    <property type="match status" value="1"/>
</dbReference>
<reference evidence="2" key="1">
    <citation type="submission" date="2023-03" db="EMBL/GenBank/DDBJ databases">
        <title>Massive genome expansion in bonnet fungi (Mycena s.s.) driven by repeated elements and novel gene families across ecological guilds.</title>
        <authorList>
            <consortium name="Lawrence Berkeley National Laboratory"/>
            <person name="Harder C.B."/>
            <person name="Miyauchi S."/>
            <person name="Viragh M."/>
            <person name="Kuo A."/>
            <person name="Thoen E."/>
            <person name="Andreopoulos B."/>
            <person name="Lu D."/>
            <person name="Skrede I."/>
            <person name="Drula E."/>
            <person name="Henrissat B."/>
            <person name="Morin E."/>
            <person name="Kohler A."/>
            <person name="Barry K."/>
            <person name="LaButti K."/>
            <person name="Morin E."/>
            <person name="Salamov A."/>
            <person name="Lipzen A."/>
            <person name="Mereny Z."/>
            <person name="Hegedus B."/>
            <person name="Baldrian P."/>
            <person name="Stursova M."/>
            <person name="Weitz H."/>
            <person name="Taylor A."/>
            <person name="Grigoriev I.V."/>
            <person name="Nagy L.G."/>
            <person name="Martin F."/>
            <person name="Kauserud H."/>
        </authorList>
    </citation>
    <scope>NUCLEOTIDE SEQUENCE</scope>
    <source>
        <strain evidence="2">CBHHK188m</strain>
    </source>
</reference>
<feature type="domain" description="SET" evidence="1">
    <location>
        <begin position="67"/>
        <end position="222"/>
    </location>
</feature>
<keyword evidence="3" id="KW-1185">Reference proteome</keyword>
<dbReference type="Gene3D" id="2.170.270.10">
    <property type="entry name" value="SET domain"/>
    <property type="match status" value="1"/>
</dbReference>
<dbReference type="InterPro" id="IPR046341">
    <property type="entry name" value="SET_dom_sf"/>
</dbReference>
<dbReference type="SUPFAM" id="SSF82199">
    <property type="entry name" value="SET domain"/>
    <property type="match status" value="1"/>
</dbReference>
<dbReference type="InterPro" id="IPR001214">
    <property type="entry name" value="SET_dom"/>
</dbReference>
<protein>
    <recommendedName>
        <fullName evidence="1">SET domain-containing protein</fullName>
    </recommendedName>
</protein>
<dbReference type="AlphaFoldDB" id="A0AAD7HF91"/>
<sequence length="377" mass="41985">MNADIRANPALDSPYFDLAGHIGSRAYCMDNIYHDGPDDTATLLDVGVQALLPTPIPAPPNRTPKGPTFDIRQSEGKRGLGMFAAQNIPAGGLIVVERPVLVVPYIIAIQTYTESELYAALLGRLSPDTVARFLVLSNCKPASECDAVEGIMRTNAIGITLEVPDGPHPELPTHRAIFLNVSRCNHSCGPNAVWHWDATSFSLSLEALRPIEAGQEITVAYITPTHSRAERRARLKMMYNFSCRCEFCARPAIAVSKSDAMRAELRAFWDAVPSFEAWCLDARMPDHALIDAHKRAILLIEAEGLQTLDYGKHLDAIAMGYGALQDVEQFRAWMWHARDARPVGRDDAARVMQKWINDPESFPVWGWRKSLQRRRKD</sequence>
<dbReference type="PROSITE" id="PS50280">
    <property type="entry name" value="SET"/>
    <property type="match status" value="1"/>
</dbReference>
<comment type="caution">
    <text evidence="2">The sequence shown here is derived from an EMBL/GenBank/DDBJ whole genome shotgun (WGS) entry which is preliminary data.</text>
</comment>
<dbReference type="PANTHER" id="PTHR47332">
    <property type="entry name" value="SET DOMAIN-CONTAINING PROTEIN 5"/>
    <property type="match status" value="1"/>
</dbReference>
<dbReference type="PANTHER" id="PTHR47332:SF4">
    <property type="entry name" value="SET DOMAIN-CONTAINING PROTEIN 5"/>
    <property type="match status" value="1"/>
</dbReference>
<evidence type="ECO:0000313" key="2">
    <source>
        <dbReference type="EMBL" id="KAJ7719441.1"/>
    </source>
</evidence>
<dbReference type="EMBL" id="JARJLG010000292">
    <property type="protein sequence ID" value="KAJ7719441.1"/>
    <property type="molecule type" value="Genomic_DNA"/>
</dbReference>
<dbReference type="SMART" id="SM00317">
    <property type="entry name" value="SET"/>
    <property type="match status" value="1"/>
</dbReference>
<gene>
    <name evidence="2" type="ORF">DFH07DRAFT_761131</name>
</gene>
<evidence type="ECO:0000259" key="1">
    <source>
        <dbReference type="PROSITE" id="PS50280"/>
    </source>
</evidence>
<evidence type="ECO:0000313" key="3">
    <source>
        <dbReference type="Proteomes" id="UP001215280"/>
    </source>
</evidence>
<organism evidence="2 3">
    <name type="scientific">Mycena maculata</name>
    <dbReference type="NCBI Taxonomy" id="230809"/>
    <lineage>
        <taxon>Eukaryota</taxon>
        <taxon>Fungi</taxon>
        <taxon>Dikarya</taxon>
        <taxon>Basidiomycota</taxon>
        <taxon>Agaricomycotina</taxon>
        <taxon>Agaricomycetes</taxon>
        <taxon>Agaricomycetidae</taxon>
        <taxon>Agaricales</taxon>
        <taxon>Marasmiineae</taxon>
        <taxon>Mycenaceae</taxon>
        <taxon>Mycena</taxon>
    </lineage>
</organism>
<accession>A0AAD7HF91</accession>
<dbReference type="Proteomes" id="UP001215280">
    <property type="component" value="Unassembled WGS sequence"/>
</dbReference>
<name>A0AAD7HF91_9AGAR</name>
<dbReference type="Pfam" id="PF00856">
    <property type="entry name" value="SET"/>
    <property type="match status" value="1"/>
</dbReference>
<proteinExistence type="predicted"/>